<gene>
    <name evidence="6" type="ORF">HNQ88_000725</name>
</gene>
<feature type="signal peptide" evidence="4">
    <location>
        <begin position="1"/>
        <end position="20"/>
    </location>
</feature>
<keyword evidence="7" id="KW-1185">Reference proteome</keyword>
<dbReference type="InterPro" id="IPR017853">
    <property type="entry name" value="GH"/>
</dbReference>
<dbReference type="Gene3D" id="2.60.40.10">
    <property type="entry name" value="Immunoglobulins"/>
    <property type="match status" value="1"/>
</dbReference>
<accession>A0AAE3XKM8</accession>
<dbReference type="Pfam" id="PF00933">
    <property type="entry name" value="Glyco_hydro_3"/>
    <property type="match status" value="1"/>
</dbReference>
<dbReference type="FunFam" id="2.60.40.10:FF:000495">
    <property type="entry name" value="Periplasmic beta-glucosidase"/>
    <property type="match status" value="1"/>
</dbReference>
<comment type="caution">
    <text evidence="6">The sequence shown here is derived from an EMBL/GenBank/DDBJ whole genome shotgun (WGS) entry which is preliminary data.</text>
</comment>
<dbReference type="GO" id="GO:0009044">
    <property type="term" value="F:xylan 1,4-beta-xylosidase activity"/>
    <property type="evidence" value="ECO:0007669"/>
    <property type="project" value="InterPro"/>
</dbReference>
<feature type="domain" description="Fibronectin type III-like" evidence="5">
    <location>
        <begin position="712"/>
        <end position="781"/>
    </location>
</feature>
<dbReference type="Pfam" id="PF01915">
    <property type="entry name" value="Glyco_hydro_3_C"/>
    <property type="match status" value="1"/>
</dbReference>
<protein>
    <submittedName>
        <fullName evidence="6">Beta-glucosidase</fullName>
        <ecNumber evidence="6">3.2.1.21</ecNumber>
    </submittedName>
</protein>
<dbReference type="PANTHER" id="PTHR42721">
    <property type="entry name" value="SUGAR HYDROLASE-RELATED"/>
    <property type="match status" value="1"/>
</dbReference>
<dbReference type="Gene3D" id="3.20.20.300">
    <property type="entry name" value="Glycoside hydrolase, family 3, N-terminal domain"/>
    <property type="match status" value="1"/>
</dbReference>
<sequence>MKIRLLAFCLLISTAGFAQNADMYQKGWIDFNKNGKKDIYEDPTQDIDTRIWDLINQMTIEEKTAQMVTLYGYGRVAKDELPTPEWKNELWADGLGNIDEPSNGVFEGAKYKLPYDKHVWALNQIQKFFVEETRLGIPVEFSNEGIRGLNHSKATSLPSESAMGTTWNRELMRKSGEMVGKEAYALGYHNVYAPVIDVVRDQRWGRVVESFTEDPYLMAEYSINFVNGMQSQQVAATLKHFAVYSSPKGARDGLARTDPHVSFREMHHIYLYPFERTIKEANAIGAMASYNDYDGVPVITSKYFLTDLLRTEYGMKGAVVSDSDAAAYPWSKHRTAENYKESVRQCVEAGLNIRTTFNHPANFVNPLRELIAEGKISEETINERVYAVLYNKFWEGLFDVPYRDEKGTDIVRSQEHEALSLQASKEAIVLLKNEEGTLPLSKNDLKKVLVVGPTAKQTSSSISRYGALELDVQSGYAGIAEYLKGTGVELDYAKGSELYDSRWPDSEVYPNPLTEKEEGMIKDAERKAEDSDIIILFLGEDESMVGENLTRSSLDLPDRQQELAKAMIGTGKPVVTVLINARPISINYLNRESDAILTAGFPSEFGGKAIAETLFGDYNPGGKLAVTWPRSVGQIELNFPYKPWSQAGQAQEGPNGTGNSRIVTELYEFGYGLSYSKFIYSNLKIDNQMTDENGKVIVSFDVTNSSDKAGDEVVQLYYNDEFSSVIQYEWQLRGFDRVHLKPNESKTITFELTPQDLYLIGMDMKKVVEPGAFNVHIGSSSKDIRLKGKFEYEGKPIYP</sequence>
<dbReference type="InterPro" id="IPR036881">
    <property type="entry name" value="Glyco_hydro_3_C_sf"/>
</dbReference>
<keyword evidence="2 4" id="KW-0732">Signal</keyword>
<keyword evidence="6" id="KW-0326">Glycosidase</keyword>
<dbReference type="Proteomes" id="UP001185092">
    <property type="component" value="Unassembled WGS sequence"/>
</dbReference>
<comment type="similarity">
    <text evidence="1">Belongs to the glycosyl hydrolase 3 family.</text>
</comment>
<dbReference type="Pfam" id="PF14310">
    <property type="entry name" value="Fn3-like"/>
    <property type="match status" value="1"/>
</dbReference>
<evidence type="ECO:0000259" key="5">
    <source>
        <dbReference type="SMART" id="SM01217"/>
    </source>
</evidence>
<dbReference type="AlphaFoldDB" id="A0AAE3XKM8"/>
<evidence type="ECO:0000256" key="4">
    <source>
        <dbReference type="SAM" id="SignalP"/>
    </source>
</evidence>
<evidence type="ECO:0000256" key="2">
    <source>
        <dbReference type="ARBA" id="ARBA00022729"/>
    </source>
</evidence>
<dbReference type="SUPFAM" id="SSF51445">
    <property type="entry name" value="(Trans)glycosidases"/>
    <property type="match status" value="1"/>
</dbReference>
<dbReference type="GO" id="GO:0046556">
    <property type="term" value="F:alpha-L-arabinofuranosidase activity"/>
    <property type="evidence" value="ECO:0007669"/>
    <property type="project" value="TreeGrafter"/>
</dbReference>
<evidence type="ECO:0000313" key="7">
    <source>
        <dbReference type="Proteomes" id="UP001185092"/>
    </source>
</evidence>
<feature type="chain" id="PRO_5042165622" evidence="4">
    <location>
        <begin position="21"/>
        <end position="799"/>
    </location>
</feature>
<dbReference type="InterPro" id="IPR001764">
    <property type="entry name" value="Glyco_hydro_3_N"/>
</dbReference>
<reference evidence="6" key="1">
    <citation type="submission" date="2023-07" db="EMBL/GenBank/DDBJ databases">
        <title>Genomic Encyclopedia of Type Strains, Phase IV (KMG-IV): sequencing the most valuable type-strain genomes for metagenomic binning, comparative biology and taxonomic classification.</title>
        <authorList>
            <person name="Goeker M."/>
        </authorList>
    </citation>
    <scope>NUCLEOTIDE SEQUENCE</scope>
    <source>
        <strain evidence="6">DSM 26174</strain>
    </source>
</reference>
<name>A0AAE3XKM8_9BACT</name>
<dbReference type="GO" id="GO:0031222">
    <property type="term" value="P:arabinan catabolic process"/>
    <property type="evidence" value="ECO:0007669"/>
    <property type="project" value="TreeGrafter"/>
</dbReference>
<dbReference type="InterPro" id="IPR044993">
    <property type="entry name" value="BXL"/>
</dbReference>
<dbReference type="SMART" id="SM01217">
    <property type="entry name" value="Fn3_like"/>
    <property type="match status" value="1"/>
</dbReference>
<evidence type="ECO:0000256" key="3">
    <source>
        <dbReference type="ARBA" id="ARBA00022801"/>
    </source>
</evidence>
<dbReference type="PRINTS" id="PR00133">
    <property type="entry name" value="GLHYDRLASE3"/>
</dbReference>
<dbReference type="InterPro" id="IPR026891">
    <property type="entry name" value="Fn3-like"/>
</dbReference>
<evidence type="ECO:0000313" key="6">
    <source>
        <dbReference type="EMBL" id="MDR6237749.1"/>
    </source>
</evidence>
<evidence type="ECO:0000256" key="1">
    <source>
        <dbReference type="ARBA" id="ARBA00005336"/>
    </source>
</evidence>
<keyword evidence="3 6" id="KW-0378">Hydrolase</keyword>
<dbReference type="SUPFAM" id="SSF52279">
    <property type="entry name" value="Beta-D-glucan exohydrolase, C-terminal domain"/>
    <property type="match status" value="1"/>
</dbReference>
<dbReference type="EC" id="3.2.1.21" evidence="6"/>
<dbReference type="GO" id="GO:0008422">
    <property type="term" value="F:beta-glucosidase activity"/>
    <property type="evidence" value="ECO:0007669"/>
    <property type="project" value="UniProtKB-EC"/>
</dbReference>
<dbReference type="InterPro" id="IPR002772">
    <property type="entry name" value="Glyco_hydro_3_C"/>
</dbReference>
<dbReference type="InterPro" id="IPR013783">
    <property type="entry name" value="Ig-like_fold"/>
</dbReference>
<dbReference type="Gene3D" id="3.40.50.1700">
    <property type="entry name" value="Glycoside hydrolase family 3 C-terminal domain"/>
    <property type="match status" value="1"/>
</dbReference>
<dbReference type="InterPro" id="IPR036962">
    <property type="entry name" value="Glyco_hydro_3_N_sf"/>
</dbReference>
<dbReference type="GO" id="GO:0045493">
    <property type="term" value="P:xylan catabolic process"/>
    <property type="evidence" value="ECO:0007669"/>
    <property type="project" value="InterPro"/>
</dbReference>
<dbReference type="PANTHER" id="PTHR42721:SF3">
    <property type="entry name" value="BETA-D-XYLOSIDASE 5-RELATED"/>
    <property type="match status" value="1"/>
</dbReference>
<dbReference type="EMBL" id="JAVDQD010000001">
    <property type="protein sequence ID" value="MDR6237749.1"/>
    <property type="molecule type" value="Genomic_DNA"/>
</dbReference>
<proteinExistence type="inferred from homology"/>
<organism evidence="6 7">
    <name type="scientific">Aureibacter tunicatorum</name>
    <dbReference type="NCBI Taxonomy" id="866807"/>
    <lineage>
        <taxon>Bacteria</taxon>
        <taxon>Pseudomonadati</taxon>
        <taxon>Bacteroidota</taxon>
        <taxon>Cytophagia</taxon>
        <taxon>Cytophagales</taxon>
        <taxon>Persicobacteraceae</taxon>
        <taxon>Aureibacter</taxon>
    </lineage>
</organism>
<dbReference type="RefSeq" id="WP_309937218.1">
    <property type="nucleotide sequence ID" value="NZ_AP025305.1"/>
</dbReference>